<dbReference type="AlphaFoldDB" id="A0A2G8JVL0"/>
<feature type="region of interest" description="Disordered" evidence="1">
    <location>
        <begin position="166"/>
        <end position="188"/>
    </location>
</feature>
<evidence type="ECO:0000313" key="2">
    <source>
        <dbReference type="EMBL" id="PIK39715.1"/>
    </source>
</evidence>
<reference evidence="2 3" key="1">
    <citation type="journal article" date="2017" name="PLoS Biol.">
        <title>The sea cucumber genome provides insights into morphological evolution and visceral regeneration.</title>
        <authorList>
            <person name="Zhang X."/>
            <person name="Sun L."/>
            <person name="Yuan J."/>
            <person name="Sun Y."/>
            <person name="Gao Y."/>
            <person name="Zhang L."/>
            <person name="Li S."/>
            <person name="Dai H."/>
            <person name="Hamel J.F."/>
            <person name="Liu C."/>
            <person name="Yu Y."/>
            <person name="Liu S."/>
            <person name="Lin W."/>
            <person name="Guo K."/>
            <person name="Jin S."/>
            <person name="Xu P."/>
            <person name="Storey K.B."/>
            <person name="Huan P."/>
            <person name="Zhang T."/>
            <person name="Zhou Y."/>
            <person name="Zhang J."/>
            <person name="Lin C."/>
            <person name="Li X."/>
            <person name="Xing L."/>
            <person name="Huo D."/>
            <person name="Sun M."/>
            <person name="Wang L."/>
            <person name="Mercier A."/>
            <person name="Li F."/>
            <person name="Yang H."/>
            <person name="Xiang J."/>
        </authorList>
    </citation>
    <scope>NUCLEOTIDE SEQUENCE [LARGE SCALE GENOMIC DNA]</scope>
    <source>
        <strain evidence="2">Shaxun</strain>
        <tissue evidence="2">Muscle</tissue>
    </source>
</reference>
<gene>
    <name evidence="2" type="ORF">BSL78_23447</name>
</gene>
<name>A0A2G8JVL0_STIJA</name>
<organism evidence="2 3">
    <name type="scientific">Stichopus japonicus</name>
    <name type="common">Sea cucumber</name>
    <dbReference type="NCBI Taxonomy" id="307972"/>
    <lineage>
        <taxon>Eukaryota</taxon>
        <taxon>Metazoa</taxon>
        <taxon>Echinodermata</taxon>
        <taxon>Eleutherozoa</taxon>
        <taxon>Echinozoa</taxon>
        <taxon>Holothuroidea</taxon>
        <taxon>Aspidochirotacea</taxon>
        <taxon>Aspidochirotida</taxon>
        <taxon>Stichopodidae</taxon>
        <taxon>Apostichopus</taxon>
    </lineage>
</organism>
<proteinExistence type="predicted"/>
<evidence type="ECO:0000313" key="3">
    <source>
        <dbReference type="Proteomes" id="UP000230750"/>
    </source>
</evidence>
<comment type="caution">
    <text evidence="2">The sequence shown here is derived from an EMBL/GenBank/DDBJ whole genome shotgun (WGS) entry which is preliminary data.</text>
</comment>
<sequence>MSRSTRICFRFLSLEVSEDTRGHHCSARRHSITGGLNSCSIHQSGPCLEKLGCPGHPSGASSRRCLGIGEGCSPKPVLVCCRALKVGLWSEPTPVCPNNSESVWLSLPGGPEPMLLVVREPVLSQKLASLKIYQMIPVSHSTFPSTSAALRSFLALRPPLSTTAPSGSIKTRASLPRARLRKGKQSNQKLMRAPPIVENSHKCYEGEVSEVYRAISNTVYPQVTVKCIGCKYNDNTKSKFWGISSLRSHLRGVTLLQ</sequence>
<protein>
    <submittedName>
        <fullName evidence="2">Uncharacterized protein</fullName>
    </submittedName>
</protein>
<accession>A0A2G8JVL0</accession>
<keyword evidence="3" id="KW-1185">Reference proteome</keyword>
<evidence type="ECO:0000256" key="1">
    <source>
        <dbReference type="SAM" id="MobiDB-lite"/>
    </source>
</evidence>
<dbReference type="EMBL" id="MRZV01001209">
    <property type="protein sequence ID" value="PIK39715.1"/>
    <property type="molecule type" value="Genomic_DNA"/>
</dbReference>
<dbReference type="Proteomes" id="UP000230750">
    <property type="component" value="Unassembled WGS sequence"/>
</dbReference>